<sequence>MQLSSRSVRCHRGDGMSFERSVLGHVPGIGPVGRSVLTAKAASRARSSGTLAARKERYRASGLYHETRHICASLSKMGGWCEDESWAVFPGAVQSWAEVTGPLLGHGSNPKQEVSPAHRARPATVSTKNIIGNNMVFLICTDNRQHITISTWFKDSGR</sequence>
<reference evidence="1 2" key="1">
    <citation type="submission" date="2017-03" db="EMBL/GenBank/DDBJ databases">
        <authorList>
            <person name="Regsiter A."/>
            <person name="William W."/>
        </authorList>
    </citation>
    <scope>NUCLEOTIDE SEQUENCE [LARGE SCALE GENOMIC DNA]</scope>
    <source>
        <strain evidence="1">PRJEB5721</strain>
    </source>
</reference>
<dbReference type="EMBL" id="LT841305">
    <property type="protein sequence ID" value="SMH66246.1"/>
    <property type="molecule type" value="Genomic_DNA"/>
</dbReference>
<evidence type="ECO:0008006" key="3">
    <source>
        <dbReference type="Google" id="ProtNLM"/>
    </source>
</evidence>
<protein>
    <recommendedName>
        <fullName evidence="3">Transposase</fullName>
    </recommendedName>
</protein>
<dbReference type="Proteomes" id="UP000193925">
    <property type="component" value="Chromosome AFERRI"/>
</dbReference>
<evidence type="ECO:0000313" key="2">
    <source>
        <dbReference type="Proteomes" id="UP000193925"/>
    </source>
</evidence>
<evidence type="ECO:0000313" key="1">
    <source>
        <dbReference type="EMBL" id="SMH66246.1"/>
    </source>
</evidence>
<keyword evidence="2" id="KW-1185">Reference proteome</keyword>
<organism evidence="1 2">
    <name type="scientific">Acidithiobacillus ferrivorans</name>
    <dbReference type="NCBI Taxonomy" id="160808"/>
    <lineage>
        <taxon>Bacteria</taxon>
        <taxon>Pseudomonadati</taxon>
        <taxon>Pseudomonadota</taxon>
        <taxon>Acidithiobacillia</taxon>
        <taxon>Acidithiobacillales</taxon>
        <taxon>Acidithiobacillaceae</taxon>
        <taxon>Acidithiobacillus</taxon>
    </lineage>
</organism>
<accession>A0ABY1MR01</accession>
<name>A0ABY1MR01_9PROT</name>
<gene>
    <name evidence="1" type="ORF">AFERRI_21035</name>
</gene>
<proteinExistence type="predicted"/>